<reference evidence="2 4" key="3">
    <citation type="submission" date="2019-07" db="EMBL/GenBank/DDBJ databases">
        <title>Whole genome shotgun sequence of Methylobacterium oxalidis NBRC 107715.</title>
        <authorList>
            <person name="Hosoyama A."/>
            <person name="Uohara A."/>
            <person name="Ohji S."/>
            <person name="Ichikawa N."/>
        </authorList>
    </citation>
    <scope>NUCLEOTIDE SEQUENCE [LARGE SCALE GENOMIC DNA]</scope>
    <source>
        <strain evidence="2 4">NBRC 107715</strain>
    </source>
</reference>
<accession>A0A512IX92</accession>
<protein>
    <recommendedName>
        <fullName evidence="1">DUF6894 domain-containing protein</fullName>
    </recommendedName>
</protein>
<name>A0A512IX92_9HYPH</name>
<proteinExistence type="predicted"/>
<reference evidence="3" key="4">
    <citation type="submission" date="2023-01" db="EMBL/GenBank/DDBJ databases">
        <title>Draft genome sequence of Methylobacterium oxalidis strain NBRC 107715.</title>
        <authorList>
            <person name="Sun Q."/>
            <person name="Mori K."/>
        </authorList>
    </citation>
    <scope>NUCLEOTIDE SEQUENCE</scope>
    <source>
        <strain evidence="3">NBRC 107715</strain>
    </source>
</reference>
<comment type="caution">
    <text evidence="2">The sequence shown here is derived from an EMBL/GenBank/DDBJ whole genome shotgun (WGS) entry which is preliminary data.</text>
</comment>
<evidence type="ECO:0000313" key="3">
    <source>
        <dbReference type="EMBL" id="GLS67716.1"/>
    </source>
</evidence>
<feature type="domain" description="DUF6894" evidence="1">
    <location>
        <begin position="3"/>
        <end position="70"/>
    </location>
</feature>
<sequence>MARYFFDVHETHTSIIDDEGVDCPEASDVSEEVLRALCEIAADNPARYLDQKLRIIVRDEDEAVVLTASLGLTVAWHSEGAATKAA</sequence>
<keyword evidence="5" id="KW-1185">Reference proteome</keyword>
<gene>
    <name evidence="3" type="ORF">GCM10007888_61010</name>
    <name evidence="2" type="ORF">MOX02_03750</name>
</gene>
<dbReference type="InterPro" id="IPR054189">
    <property type="entry name" value="DUF6894"/>
</dbReference>
<dbReference type="Pfam" id="PF21834">
    <property type="entry name" value="DUF6894"/>
    <property type="match status" value="1"/>
</dbReference>
<dbReference type="EMBL" id="BSPK01000117">
    <property type="protein sequence ID" value="GLS67716.1"/>
    <property type="molecule type" value="Genomic_DNA"/>
</dbReference>
<evidence type="ECO:0000259" key="1">
    <source>
        <dbReference type="Pfam" id="PF21834"/>
    </source>
</evidence>
<reference evidence="5" key="2">
    <citation type="journal article" date="2019" name="Int. J. Syst. Evol. Microbiol.">
        <title>The Global Catalogue of Microorganisms (GCM) 10K type strain sequencing project: providing services to taxonomists for standard genome sequencing and annotation.</title>
        <authorList>
            <consortium name="The Broad Institute Genomics Platform"/>
            <consortium name="The Broad Institute Genome Sequencing Center for Infectious Disease"/>
            <person name="Wu L."/>
            <person name="Ma J."/>
        </authorList>
    </citation>
    <scope>NUCLEOTIDE SEQUENCE [LARGE SCALE GENOMIC DNA]</scope>
    <source>
        <strain evidence="5">NBRC 107715</strain>
    </source>
</reference>
<evidence type="ECO:0000313" key="5">
    <source>
        <dbReference type="Proteomes" id="UP001156856"/>
    </source>
</evidence>
<organism evidence="2 4">
    <name type="scientific">Methylobacterium oxalidis</name>
    <dbReference type="NCBI Taxonomy" id="944322"/>
    <lineage>
        <taxon>Bacteria</taxon>
        <taxon>Pseudomonadati</taxon>
        <taxon>Pseudomonadota</taxon>
        <taxon>Alphaproteobacteria</taxon>
        <taxon>Hyphomicrobiales</taxon>
        <taxon>Methylobacteriaceae</taxon>
        <taxon>Methylobacterium</taxon>
    </lineage>
</organism>
<dbReference type="AlphaFoldDB" id="A0A512IX92"/>
<dbReference type="Proteomes" id="UP001156856">
    <property type="component" value="Unassembled WGS sequence"/>
</dbReference>
<dbReference type="Proteomes" id="UP000321960">
    <property type="component" value="Unassembled WGS sequence"/>
</dbReference>
<evidence type="ECO:0000313" key="2">
    <source>
        <dbReference type="EMBL" id="GEP02337.1"/>
    </source>
</evidence>
<evidence type="ECO:0000313" key="4">
    <source>
        <dbReference type="Proteomes" id="UP000321960"/>
    </source>
</evidence>
<dbReference type="EMBL" id="BJZU01000004">
    <property type="protein sequence ID" value="GEP02337.1"/>
    <property type="molecule type" value="Genomic_DNA"/>
</dbReference>
<reference evidence="3" key="1">
    <citation type="journal article" date="2014" name="Int. J. Syst. Evol. Microbiol.">
        <title>Complete genome of a new Firmicutes species belonging to the dominant human colonic microbiota ('Ruminococcus bicirculans') reveals two chromosomes and a selective capacity to utilize plant glucans.</title>
        <authorList>
            <consortium name="NISC Comparative Sequencing Program"/>
            <person name="Wegmann U."/>
            <person name="Louis P."/>
            <person name="Goesmann A."/>
            <person name="Henrissat B."/>
            <person name="Duncan S.H."/>
            <person name="Flint H.J."/>
        </authorList>
    </citation>
    <scope>NUCLEOTIDE SEQUENCE</scope>
    <source>
        <strain evidence="3">NBRC 107715</strain>
    </source>
</reference>